<dbReference type="AlphaFoldDB" id="A0A0B7A884"/>
<protein>
    <submittedName>
        <fullName evidence="1">Uncharacterized protein</fullName>
    </submittedName>
</protein>
<dbReference type="EMBL" id="HACG01029330">
    <property type="protein sequence ID" value="CEK76195.1"/>
    <property type="molecule type" value="Transcribed_RNA"/>
</dbReference>
<proteinExistence type="predicted"/>
<name>A0A0B7A884_9EUPU</name>
<reference evidence="1" key="1">
    <citation type="submission" date="2014-12" db="EMBL/GenBank/DDBJ databases">
        <title>Insight into the proteome of Arion vulgaris.</title>
        <authorList>
            <person name="Aradska J."/>
            <person name="Bulat T."/>
            <person name="Smidak R."/>
            <person name="Sarate P."/>
            <person name="Gangsoo J."/>
            <person name="Sialana F."/>
            <person name="Bilban M."/>
            <person name="Lubec G."/>
        </authorList>
    </citation>
    <scope>NUCLEOTIDE SEQUENCE</scope>
    <source>
        <tissue evidence="1">Skin</tissue>
    </source>
</reference>
<sequence length="74" mass="8746">MHCVLRTASSGSMRTNKKEVQHMWKQNQTLNSLNEMGVKYKQVHDYCLWGRERRYGSQYGLGKVSVGTFRWLLH</sequence>
<accession>A0A0B7A884</accession>
<organism evidence="1">
    <name type="scientific">Arion vulgaris</name>
    <dbReference type="NCBI Taxonomy" id="1028688"/>
    <lineage>
        <taxon>Eukaryota</taxon>
        <taxon>Metazoa</taxon>
        <taxon>Spiralia</taxon>
        <taxon>Lophotrochozoa</taxon>
        <taxon>Mollusca</taxon>
        <taxon>Gastropoda</taxon>
        <taxon>Heterobranchia</taxon>
        <taxon>Euthyneura</taxon>
        <taxon>Panpulmonata</taxon>
        <taxon>Eupulmonata</taxon>
        <taxon>Stylommatophora</taxon>
        <taxon>Helicina</taxon>
        <taxon>Arionoidea</taxon>
        <taxon>Arionidae</taxon>
        <taxon>Arion</taxon>
    </lineage>
</organism>
<feature type="non-terminal residue" evidence="1">
    <location>
        <position position="74"/>
    </location>
</feature>
<gene>
    <name evidence="1" type="primary">ORF98956</name>
</gene>
<evidence type="ECO:0000313" key="1">
    <source>
        <dbReference type="EMBL" id="CEK76195.1"/>
    </source>
</evidence>